<evidence type="ECO:0000256" key="1">
    <source>
        <dbReference type="SAM" id="SignalP"/>
    </source>
</evidence>
<dbReference type="InterPro" id="IPR017850">
    <property type="entry name" value="Alkaline_phosphatase_core_sf"/>
</dbReference>
<feature type="chain" id="PRO_5003484459" description="DUF4983 domain-containing protein" evidence="1">
    <location>
        <begin position="22"/>
        <end position="570"/>
    </location>
</feature>
<evidence type="ECO:0000313" key="3">
    <source>
        <dbReference type="Proteomes" id="UP000003598"/>
    </source>
</evidence>
<dbReference type="HOGENOM" id="CLU_024677_0_0_10"/>
<dbReference type="RefSeq" id="WP_008617353.1">
    <property type="nucleotide sequence ID" value="NZ_JH376581.1"/>
</dbReference>
<proteinExistence type="predicted"/>
<dbReference type="AlphaFoldDB" id="G5SM70"/>
<dbReference type="PATRIC" id="fig|762968.3.peg.398"/>
<comment type="caution">
    <text evidence="2">The sequence shown here is derived from an EMBL/GenBank/DDBJ whole genome shotgun (WGS) entry which is preliminary data.</text>
</comment>
<accession>G5SM70</accession>
<dbReference type="Proteomes" id="UP000003598">
    <property type="component" value="Unassembled WGS sequence"/>
</dbReference>
<feature type="signal peptide" evidence="1">
    <location>
        <begin position="1"/>
        <end position="21"/>
    </location>
</feature>
<organism evidence="2 3">
    <name type="scientific">Paraprevotella clara YIT 11840</name>
    <dbReference type="NCBI Taxonomy" id="762968"/>
    <lineage>
        <taxon>Bacteria</taxon>
        <taxon>Pseudomonadati</taxon>
        <taxon>Bacteroidota</taxon>
        <taxon>Bacteroidia</taxon>
        <taxon>Bacteroidales</taxon>
        <taxon>Prevotellaceae</taxon>
        <taxon>Paraprevotella</taxon>
    </lineage>
</organism>
<evidence type="ECO:0000313" key="2">
    <source>
        <dbReference type="EMBL" id="EHH01628.1"/>
    </source>
</evidence>
<gene>
    <name evidence="2" type="ORF">HMPREF9441_00443</name>
</gene>
<dbReference type="EMBL" id="AFFY01000005">
    <property type="protein sequence ID" value="EHH01628.1"/>
    <property type="molecule type" value="Genomic_DNA"/>
</dbReference>
<dbReference type="STRING" id="762968.HMPREF9441_00443"/>
<dbReference type="eggNOG" id="COG1524">
    <property type="taxonomic scope" value="Bacteria"/>
</dbReference>
<dbReference type="Gene3D" id="3.40.720.10">
    <property type="entry name" value="Alkaline Phosphatase, subunit A"/>
    <property type="match status" value="2"/>
</dbReference>
<protein>
    <recommendedName>
        <fullName evidence="4">DUF4983 domain-containing protein</fullName>
    </recommendedName>
</protein>
<dbReference type="SUPFAM" id="SSF53649">
    <property type="entry name" value="Alkaline phosphatase-like"/>
    <property type="match status" value="1"/>
</dbReference>
<dbReference type="OrthoDB" id="279982at2"/>
<evidence type="ECO:0008006" key="4">
    <source>
        <dbReference type="Google" id="ProtNLM"/>
    </source>
</evidence>
<dbReference type="GeneID" id="93556199"/>
<keyword evidence="3" id="KW-1185">Reference proteome</keyword>
<sequence length="570" mass="64058">MNKIANKFRWLVWFMCGLCTACTVYDTPADIAGGSSEVSKKDDGVVRYVLWVNIDGARGTVVKEEIEKGNLPVLKQMLAHSKYAWMGLADDHALLSDNRGDFSEEDPVTWASMLTGVHSRMHRIKDYSYTPDYVMGASPVVPNTVVQYLSNNDPMLRMSCVTPWENLNHFVGLMQSVVTTASDDETVETLVGQLSHDDYRFTLAGFRSVLDAGKVGGFTASNAQYVNGLKQVDTGLGRLLAAIDAREDIANEDWLICVTSNHGGTEDGRYGGATDEERDIFGIFYYSHYTPFEMKGETVWGARFSNDVWAVAEDSTALYGIGSQRQLTMEIKMCNIVGDNQSYTGENWVRYMGKDNWGLHRQRNDVKIYISGNKVLEVGMNTFNDARWHSFYVGLGPLTDNGRMYIMSDDGKRLSYSETQAMGVENDSSALTIGHSSLNFYTATVRLWSTLLGDEYINECLSLWTLPENYSQREHLLAEWRFSPDELKNDSIIPNRVEGGPDFIFKSEPSFVKLANNLPDKLASGNLVMENTLVVPQIIYWLCGADAIDSKLDGYNFLSAYRTEEQWRDQ</sequence>
<reference evidence="2 3" key="1">
    <citation type="submission" date="2011-03" db="EMBL/GenBank/DDBJ databases">
        <authorList>
            <person name="Weinstock G."/>
            <person name="Sodergren E."/>
            <person name="Clifton S."/>
            <person name="Fulton L."/>
            <person name="Fulton B."/>
            <person name="Courtney L."/>
            <person name="Fronick C."/>
            <person name="Harrison M."/>
            <person name="Strong C."/>
            <person name="Farmer C."/>
            <person name="Delahaunty K."/>
            <person name="Markovic C."/>
            <person name="Hall O."/>
            <person name="Minx P."/>
            <person name="Tomlinson C."/>
            <person name="Mitreva M."/>
            <person name="Hou S."/>
            <person name="Chen J."/>
            <person name="Wollam A."/>
            <person name="Pepin K.H."/>
            <person name="Johnson M."/>
            <person name="Bhonagiri V."/>
            <person name="Zhang X."/>
            <person name="Suruliraj S."/>
            <person name="Warren W."/>
            <person name="Chinwalla A."/>
            <person name="Mardis E.R."/>
            <person name="Wilson R.K."/>
        </authorList>
    </citation>
    <scope>NUCLEOTIDE SEQUENCE [LARGE SCALE GENOMIC DNA]</scope>
    <source>
        <strain evidence="2 3">YIT 11840</strain>
    </source>
</reference>
<name>G5SM70_9BACT</name>
<keyword evidence="1" id="KW-0732">Signal</keyword>